<evidence type="ECO:0000313" key="4">
    <source>
        <dbReference type="EMBL" id="MBB4893706.1"/>
    </source>
</evidence>
<name>A0A7W7PK06_9ACTN</name>
<reference evidence="4 5" key="1">
    <citation type="submission" date="2020-08" db="EMBL/GenBank/DDBJ databases">
        <title>Genomic Encyclopedia of Type Strains, Phase III (KMG-III): the genomes of soil and plant-associated and newly described type strains.</title>
        <authorList>
            <person name="Whitman W."/>
        </authorList>
    </citation>
    <scope>NUCLEOTIDE SEQUENCE [LARGE SCALE GENOMIC DNA]</scope>
    <source>
        <strain evidence="4 5">CECT 3266</strain>
    </source>
</reference>
<dbReference type="Gene3D" id="3.40.50.1100">
    <property type="match status" value="2"/>
</dbReference>
<dbReference type="Proteomes" id="UP000556084">
    <property type="component" value="Unassembled WGS sequence"/>
</dbReference>
<dbReference type="AlphaFoldDB" id="A0A7W7PK06"/>
<dbReference type="Pfam" id="PF00291">
    <property type="entry name" value="PALP"/>
    <property type="match status" value="1"/>
</dbReference>
<protein>
    <submittedName>
        <fullName evidence="4">Cysteine synthase A</fullName>
        <ecNumber evidence="4">2.5.1.47</ecNumber>
    </submittedName>
</protein>
<keyword evidence="2" id="KW-0663">Pyridoxal phosphate</keyword>
<gene>
    <name evidence="4" type="ORF">FHS39_002737</name>
</gene>
<dbReference type="EMBL" id="JACHJH010000003">
    <property type="protein sequence ID" value="MBB4893706.1"/>
    <property type="molecule type" value="Genomic_DNA"/>
</dbReference>
<dbReference type="GO" id="GO:0004124">
    <property type="term" value="F:cysteine synthase activity"/>
    <property type="evidence" value="ECO:0007669"/>
    <property type="project" value="UniProtKB-EC"/>
</dbReference>
<dbReference type="InterPro" id="IPR001926">
    <property type="entry name" value="TrpB-like_PALP"/>
</dbReference>
<dbReference type="SUPFAM" id="SSF53686">
    <property type="entry name" value="Tryptophan synthase beta subunit-like PLP-dependent enzymes"/>
    <property type="match status" value="1"/>
</dbReference>
<dbReference type="RefSeq" id="WP_184349560.1">
    <property type="nucleotide sequence ID" value="NZ_JACHJH010000003.1"/>
</dbReference>
<feature type="domain" description="Tryptophan synthase beta chain-like PALP" evidence="3">
    <location>
        <begin position="13"/>
        <end position="277"/>
    </location>
</feature>
<keyword evidence="5" id="KW-1185">Reference proteome</keyword>
<evidence type="ECO:0000256" key="1">
    <source>
        <dbReference type="ARBA" id="ARBA00001933"/>
    </source>
</evidence>
<sequence>MVTLEMSVGGHRTTLRLKLEAHGPYGSVKGRTALALWEDVADRVNPAIGIVESTSGNLGLALAAVAAARRVPFTAVVDPVISTSLADAVRVLGGRLITVDEPDGAGGYLLSRLARLRELLRAEPGLVWPDQYTNPASPLVHVRETGPELRAQIGEQPADVLIAVSTGGTLAGFRRYAAAARPPWRLVGVDVGGSAALGGRPGRRVLPGIGASRPSAFLPDGHRPTVRVTPDEAVSACLWLAKSTGIEVGGSSGALVAAALRLQRHPYRQAHTVCLCPDGADRYLDTVYDASWRAGKGLTEVDVARDAEILSVERAA</sequence>
<evidence type="ECO:0000256" key="2">
    <source>
        <dbReference type="ARBA" id="ARBA00022898"/>
    </source>
</evidence>
<dbReference type="PANTHER" id="PTHR10314">
    <property type="entry name" value="CYSTATHIONINE BETA-SYNTHASE"/>
    <property type="match status" value="1"/>
</dbReference>
<dbReference type="InterPro" id="IPR050214">
    <property type="entry name" value="Cys_Synth/Cystath_Beta-Synth"/>
</dbReference>
<evidence type="ECO:0000313" key="5">
    <source>
        <dbReference type="Proteomes" id="UP000556084"/>
    </source>
</evidence>
<evidence type="ECO:0000259" key="3">
    <source>
        <dbReference type="Pfam" id="PF00291"/>
    </source>
</evidence>
<accession>A0A7W7PK06</accession>
<proteinExistence type="predicted"/>
<dbReference type="InterPro" id="IPR036052">
    <property type="entry name" value="TrpB-like_PALP_sf"/>
</dbReference>
<dbReference type="EC" id="2.5.1.47" evidence="4"/>
<comment type="cofactor">
    <cofactor evidence="1">
        <name>pyridoxal 5'-phosphate</name>
        <dbReference type="ChEBI" id="CHEBI:597326"/>
    </cofactor>
</comment>
<comment type="caution">
    <text evidence="4">The sequence shown here is derived from an EMBL/GenBank/DDBJ whole genome shotgun (WGS) entry which is preliminary data.</text>
</comment>
<organism evidence="4 5">
    <name type="scientific">Streptomyces olivoverticillatus</name>
    <dbReference type="NCBI Taxonomy" id="66427"/>
    <lineage>
        <taxon>Bacteria</taxon>
        <taxon>Bacillati</taxon>
        <taxon>Actinomycetota</taxon>
        <taxon>Actinomycetes</taxon>
        <taxon>Kitasatosporales</taxon>
        <taxon>Streptomycetaceae</taxon>
        <taxon>Streptomyces</taxon>
    </lineage>
</organism>
<keyword evidence="4" id="KW-0808">Transferase</keyword>